<dbReference type="EMBL" id="AZDX01000016">
    <property type="protein sequence ID" value="KRL06668.1"/>
    <property type="molecule type" value="Genomic_DNA"/>
</dbReference>
<evidence type="ECO:0000313" key="2">
    <source>
        <dbReference type="Proteomes" id="UP000051448"/>
    </source>
</evidence>
<name>A0A0R1MF87_9LACO</name>
<keyword evidence="1" id="KW-0378">Hydrolase</keyword>
<dbReference type="RefSeq" id="WP_057869580.1">
    <property type="nucleotide sequence ID" value="NZ_AZDX01000016.1"/>
</dbReference>
<dbReference type="NCBIfam" id="TIGR01484">
    <property type="entry name" value="HAD-SF-IIB"/>
    <property type="match status" value="1"/>
</dbReference>
<dbReference type="NCBIfam" id="TIGR00099">
    <property type="entry name" value="Cof-subfamily"/>
    <property type="match status" value="1"/>
</dbReference>
<proteinExistence type="predicted"/>
<dbReference type="GO" id="GO:0016791">
    <property type="term" value="F:phosphatase activity"/>
    <property type="evidence" value="ECO:0007669"/>
    <property type="project" value="UniProtKB-ARBA"/>
</dbReference>
<keyword evidence="2" id="KW-1185">Reference proteome</keyword>
<dbReference type="Pfam" id="PF08282">
    <property type="entry name" value="Hydrolase_3"/>
    <property type="match status" value="1"/>
</dbReference>
<dbReference type="OrthoDB" id="9790031at2"/>
<dbReference type="PATRIC" id="fig|1423759.3.peg.490"/>
<dbReference type="GO" id="GO:0000287">
    <property type="term" value="F:magnesium ion binding"/>
    <property type="evidence" value="ECO:0007669"/>
    <property type="project" value="TreeGrafter"/>
</dbReference>
<dbReference type="InterPro" id="IPR036412">
    <property type="entry name" value="HAD-like_sf"/>
</dbReference>
<organism evidence="1 2">
    <name type="scientific">Liquorilactobacillus hordei DSM 19519</name>
    <dbReference type="NCBI Taxonomy" id="1423759"/>
    <lineage>
        <taxon>Bacteria</taxon>
        <taxon>Bacillati</taxon>
        <taxon>Bacillota</taxon>
        <taxon>Bacilli</taxon>
        <taxon>Lactobacillales</taxon>
        <taxon>Lactobacillaceae</taxon>
        <taxon>Liquorilactobacillus</taxon>
    </lineage>
</organism>
<gene>
    <name evidence="1" type="ORF">FC92_GL000455</name>
</gene>
<accession>A0A0R1MF87</accession>
<dbReference type="PANTHER" id="PTHR10000:SF8">
    <property type="entry name" value="HAD SUPERFAMILY HYDROLASE-LIKE, TYPE 3"/>
    <property type="match status" value="1"/>
</dbReference>
<protein>
    <submittedName>
        <fullName evidence="1">Hydrolase, had superfamily, cof family</fullName>
    </submittedName>
</protein>
<dbReference type="GO" id="GO:0005829">
    <property type="term" value="C:cytosol"/>
    <property type="evidence" value="ECO:0007669"/>
    <property type="project" value="TreeGrafter"/>
</dbReference>
<reference evidence="1 2" key="1">
    <citation type="journal article" date="2015" name="Genome Announc.">
        <title>Expanding the biotechnology potential of lactobacilli through comparative genomics of 213 strains and associated genera.</title>
        <authorList>
            <person name="Sun Z."/>
            <person name="Harris H.M."/>
            <person name="McCann A."/>
            <person name="Guo C."/>
            <person name="Argimon S."/>
            <person name="Zhang W."/>
            <person name="Yang X."/>
            <person name="Jeffery I.B."/>
            <person name="Cooney J.C."/>
            <person name="Kagawa T.F."/>
            <person name="Liu W."/>
            <person name="Song Y."/>
            <person name="Salvetti E."/>
            <person name="Wrobel A."/>
            <person name="Rasinkangas P."/>
            <person name="Parkhill J."/>
            <person name="Rea M.C."/>
            <person name="O'Sullivan O."/>
            <person name="Ritari J."/>
            <person name="Douillard F.P."/>
            <person name="Paul Ross R."/>
            <person name="Yang R."/>
            <person name="Briner A.E."/>
            <person name="Felis G.E."/>
            <person name="de Vos W.M."/>
            <person name="Barrangou R."/>
            <person name="Klaenhammer T.R."/>
            <person name="Caufield P.W."/>
            <person name="Cui Y."/>
            <person name="Zhang H."/>
            <person name="O'Toole P.W."/>
        </authorList>
    </citation>
    <scope>NUCLEOTIDE SEQUENCE [LARGE SCALE GENOMIC DNA]</scope>
    <source>
        <strain evidence="1 2">DSM 19519</strain>
    </source>
</reference>
<dbReference type="SFLD" id="SFLDG01140">
    <property type="entry name" value="C2.B:_Phosphomannomutase_and_P"/>
    <property type="match status" value="1"/>
</dbReference>
<dbReference type="AlphaFoldDB" id="A0A0R1MF87"/>
<dbReference type="Gene3D" id="3.40.50.1000">
    <property type="entry name" value="HAD superfamily/HAD-like"/>
    <property type="match status" value="1"/>
</dbReference>
<dbReference type="STRING" id="1423759.FC92_GL000455"/>
<dbReference type="SUPFAM" id="SSF56784">
    <property type="entry name" value="HAD-like"/>
    <property type="match status" value="1"/>
</dbReference>
<dbReference type="Proteomes" id="UP000051448">
    <property type="component" value="Unassembled WGS sequence"/>
</dbReference>
<dbReference type="GeneID" id="98311062"/>
<dbReference type="Gene3D" id="3.30.1240.10">
    <property type="match status" value="1"/>
</dbReference>
<dbReference type="SFLD" id="SFLDG01144">
    <property type="entry name" value="C2.B.4:_PGP_Like"/>
    <property type="match status" value="1"/>
</dbReference>
<dbReference type="InterPro" id="IPR000150">
    <property type="entry name" value="Cof"/>
</dbReference>
<dbReference type="SFLD" id="SFLDS00003">
    <property type="entry name" value="Haloacid_Dehalogenase"/>
    <property type="match status" value="1"/>
</dbReference>
<dbReference type="CDD" id="cd07516">
    <property type="entry name" value="HAD_Pase"/>
    <property type="match status" value="1"/>
</dbReference>
<dbReference type="InterPro" id="IPR023214">
    <property type="entry name" value="HAD_sf"/>
</dbReference>
<comment type="caution">
    <text evidence="1">The sequence shown here is derived from an EMBL/GenBank/DDBJ whole genome shotgun (WGS) entry which is preliminary data.</text>
</comment>
<dbReference type="InterPro" id="IPR006379">
    <property type="entry name" value="HAD-SF_hydro_IIB"/>
</dbReference>
<evidence type="ECO:0000313" key="1">
    <source>
        <dbReference type="EMBL" id="KRL06668.1"/>
    </source>
</evidence>
<sequence length="273" mass="30041">MSIKLVAIDIDDTLLNSKGELLSSTINAVKSVMEHNIKVVLCTGRPLAGVKNYLNDLGIEGNEQYVITYNGAVIESVAGHIINTRLVDNAHYRSLTDFGQKHDIPFNVLDNMSTIYTANQNVNRMTVIQAWENNAGILIRTPTEMPADFEIAKGLFVGEKDLLDKVEPLIVQTFAKELYIVRSSINFLEVMNLSVNKGQALKDISSILNINADEVMAIGDEKNDIPMFNFAGLAVAMKNGSELAKKHADYITDTNDSDGLAKALQKSILNKIK</sequence>
<dbReference type="PANTHER" id="PTHR10000">
    <property type="entry name" value="PHOSPHOSERINE PHOSPHATASE"/>
    <property type="match status" value="1"/>
</dbReference>